<dbReference type="eggNOG" id="COG1554">
    <property type="taxonomic scope" value="Bacteria"/>
</dbReference>
<dbReference type="Gene3D" id="1.50.10.10">
    <property type="match status" value="1"/>
</dbReference>
<dbReference type="GO" id="GO:0004553">
    <property type="term" value="F:hydrolase activity, hydrolyzing O-glycosyl compounds"/>
    <property type="evidence" value="ECO:0007669"/>
    <property type="project" value="TreeGrafter"/>
</dbReference>
<dbReference type="KEGG" id="mpu:MYPU_6340"/>
<name>Q98PT5_MYCPU</name>
<accession>Q98PT5</accession>
<dbReference type="InterPro" id="IPR005194">
    <property type="entry name" value="Glyco_hydro_65_C"/>
</dbReference>
<dbReference type="EMBL" id="AL445565">
    <property type="protein sequence ID" value="CAC13807.1"/>
    <property type="molecule type" value="Genomic_DNA"/>
</dbReference>
<evidence type="ECO:0000256" key="3">
    <source>
        <dbReference type="ARBA" id="ARBA00022679"/>
    </source>
</evidence>
<evidence type="ECO:0000256" key="2">
    <source>
        <dbReference type="ARBA" id="ARBA00022676"/>
    </source>
</evidence>
<evidence type="ECO:0000256" key="4">
    <source>
        <dbReference type="PIRSR" id="PIRSR036289-50"/>
    </source>
</evidence>
<keyword evidence="3" id="KW-0808">Transferase</keyword>
<organism evidence="10">
    <name type="scientific">Mycoplasmopsis pulmonis (strain UAB CTIP)</name>
    <name type="common">Mycoplasma pulmonis</name>
    <dbReference type="NCBI Taxonomy" id="272635"/>
    <lineage>
        <taxon>Bacteria</taxon>
        <taxon>Bacillati</taxon>
        <taxon>Mycoplasmatota</taxon>
        <taxon>Mycoplasmoidales</taxon>
        <taxon>Metamycoplasmataceae</taxon>
        <taxon>Mycoplasmopsis</taxon>
    </lineage>
</organism>
<dbReference type="SUPFAM" id="SSF74650">
    <property type="entry name" value="Galactose mutarotase-like"/>
    <property type="match status" value="1"/>
</dbReference>
<dbReference type="Proteomes" id="UP000000528">
    <property type="component" value="Chromosome"/>
</dbReference>
<dbReference type="SUPFAM" id="SSF48208">
    <property type="entry name" value="Six-hairpin glycosidases"/>
    <property type="match status" value="1"/>
</dbReference>
<dbReference type="InterPro" id="IPR017045">
    <property type="entry name" value="Malt_Pase/Glycosyl_Hdrlase"/>
</dbReference>
<evidence type="ECO:0000256" key="5">
    <source>
        <dbReference type="PIRSR" id="PIRSR036289-51"/>
    </source>
</evidence>
<dbReference type="PIR" id="B99591">
    <property type="entry name" value="B99591"/>
</dbReference>
<feature type="binding site" evidence="5">
    <location>
        <begin position="607"/>
        <end position="608"/>
    </location>
    <ligand>
        <name>substrate</name>
    </ligand>
</feature>
<dbReference type="Pfam" id="PF03633">
    <property type="entry name" value="Glyco_hydro_65C"/>
    <property type="match status" value="1"/>
</dbReference>
<dbReference type="InterPro" id="IPR005196">
    <property type="entry name" value="Glyco_hydro_65_N"/>
</dbReference>
<feature type="domain" description="Glycoside hydrolase family 65 N-terminal" evidence="8">
    <location>
        <begin position="15"/>
        <end position="251"/>
    </location>
</feature>
<evidence type="ECO:0000259" key="7">
    <source>
        <dbReference type="Pfam" id="PF03633"/>
    </source>
</evidence>
<gene>
    <name evidence="9" type="ordered locus">MYPU_6340</name>
</gene>
<dbReference type="InterPro" id="IPR012341">
    <property type="entry name" value="6hp_glycosidase-like_sf"/>
</dbReference>
<evidence type="ECO:0000259" key="6">
    <source>
        <dbReference type="Pfam" id="PF03632"/>
    </source>
</evidence>
<dbReference type="Gene3D" id="2.60.420.10">
    <property type="entry name" value="Maltose phosphorylase, domain 3"/>
    <property type="match status" value="1"/>
</dbReference>
<reference evidence="9 10" key="1">
    <citation type="journal article" date="2001" name="Nucleic Acids Res.">
        <title>The complete genome sequence of the murine respiratory pathogen Mycoplasma pulmonis.</title>
        <authorList>
            <person name="Chambaud I."/>
            <person name="Heilig R."/>
            <person name="Ferris S."/>
            <person name="Barbe V."/>
            <person name="Samson D."/>
            <person name="Galisson F."/>
            <person name="Moszer I."/>
            <person name="Dybvig K."/>
            <person name="Wroblewski H."/>
            <person name="Viari A."/>
            <person name="Rocha E.P.C."/>
            <person name="Blanchard A."/>
        </authorList>
    </citation>
    <scope>NUCLEOTIDE SEQUENCE [LARGE SCALE GENOMIC DNA]</scope>
    <source>
        <strain evidence="9 10">UAB CTIP</strain>
    </source>
</reference>
<dbReference type="RefSeq" id="WP_010925435.1">
    <property type="nucleotide sequence ID" value="NC_002771.1"/>
</dbReference>
<keyword evidence="2" id="KW-0328">Glycosyltransferase</keyword>
<comment type="similarity">
    <text evidence="1">Belongs to the glycosyl hydrolase 65 family.</text>
</comment>
<dbReference type="InterPro" id="IPR008928">
    <property type="entry name" value="6-hairpin_glycosidase_sf"/>
</dbReference>
<evidence type="ECO:0000259" key="8">
    <source>
        <dbReference type="Pfam" id="PF03636"/>
    </source>
</evidence>
<dbReference type="Pfam" id="PF03636">
    <property type="entry name" value="Glyco_hydro_65N"/>
    <property type="match status" value="1"/>
</dbReference>
<feature type="domain" description="Glycoside hydrolase family 65 C-terminal" evidence="7">
    <location>
        <begin position="704"/>
        <end position="765"/>
    </location>
</feature>
<keyword evidence="10" id="KW-1185">Reference proteome</keyword>
<dbReference type="PANTHER" id="PTHR11051">
    <property type="entry name" value="GLYCOSYL HYDROLASE-RELATED"/>
    <property type="match status" value="1"/>
</dbReference>
<dbReference type="AlphaFoldDB" id="Q98PT5"/>
<feature type="domain" description="Glycoside hydrolase family 65 central catalytic" evidence="6">
    <location>
        <begin position="316"/>
        <end position="695"/>
    </location>
</feature>
<dbReference type="GO" id="GO:0005975">
    <property type="term" value="P:carbohydrate metabolic process"/>
    <property type="evidence" value="ECO:0007669"/>
    <property type="project" value="InterPro"/>
</dbReference>
<dbReference type="GO" id="GO:0016757">
    <property type="term" value="F:glycosyltransferase activity"/>
    <property type="evidence" value="ECO:0007669"/>
    <property type="project" value="UniProtKB-KW"/>
</dbReference>
<dbReference type="STRING" id="272635.gene:17577241"/>
<proteinExistence type="inferred from homology"/>
<feature type="binding site" evidence="5">
    <location>
        <begin position="350"/>
        <end position="351"/>
    </location>
    <ligand>
        <name>substrate</name>
    </ligand>
</feature>
<dbReference type="InterPro" id="IPR011013">
    <property type="entry name" value="Gal_mutarotase_sf_dom"/>
</dbReference>
<evidence type="ECO:0000313" key="9">
    <source>
        <dbReference type="EMBL" id="CAC13807.1"/>
    </source>
</evidence>
<evidence type="ECO:0008006" key="11">
    <source>
        <dbReference type="Google" id="ProtNLM"/>
    </source>
</evidence>
<sequence>MPKLFYDLKNFKIYQKGYDPLLSGKTESIFAQGNGYLGIRAVDEENSHFHKEDFFINGLFNRGDENEVSELANLSNTIQLKILIDGRVFETSHVSSYYKELDLKNGKLKRILRYKQKDKFFELIFERLVDQENKQLYAQKITIKQLKGLESEIKIFPLIDGQSTNRGIQHFKEGKKLLISDALIQYQEQTNQSNFWAIHNMKIKVFENKKLLECDNDNFVIKMARRQIGYEIKSKVSIGKDFVLEKIMSVNSLTKDVENNFDNFYQQSLENAKKIDKLTFDDFEKNSQKQFDKIYSQFDVQIEGNKSAQYDFLAMKFALYHMNIFVPNDPRLSVGAKGLSGEGYQGHCYWDTEFFVMPNYLFTNPKIARNLLEYRYLGINGARDKAKEKNLLGAQYPWEAALPEEGEVTPYWGQPNITTGEQVPIASREQEIHVPGDVAFAVNQYFEATNDQKFMNDMGYEMIFDTAMFWASRAECNNDICQITNVMGPNEYKGNIDNNNFINLIAKRNLELALKHKKILESTSEARQILNSVLEKIPYPINWEKIEYVFEKMYLQKPNENLIIAENDQFLKLSRVDISEFQFLGDAGTKLFNTIEGNKKLNSQIVKQADVVLSMFIFKELFSKKIIEANLDFYLPVTTHDSSLSATTYTIVAIDLRKMDIAQKLFKYSIDIDLGTNFRSSDQGIHSGSLAAIWQTIVFGFGGFRFYNNQIHINPILAKGWTKLSYSVIVKNIKLKVNVYPKYFEIIKNGEDNLDIFVNGKEVTLDKVKNVFEVNFD</sequence>
<dbReference type="PIRSF" id="PIRSF036289">
    <property type="entry name" value="Glycosyl_hydrolase_malt_phosph"/>
    <property type="match status" value="1"/>
</dbReference>
<evidence type="ECO:0000256" key="1">
    <source>
        <dbReference type="ARBA" id="ARBA00006768"/>
    </source>
</evidence>
<dbReference type="BioCyc" id="MPUL272635:G1GT6-642-MONOMER"/>
<dbReference type="Pfam" id="PF03632">
    <property type="entry name" value="Glyco_hydro_65m"/>
    <property type="match status" value="1"/>
</dbReference>
<feature type="active site" description="Proton donor" evidence="4">
    <location>
        <position position="491"/>
    </location>
</feature>
<evidence type="ECO:0000313" key="10">
    <source>
        <dbReference type="Proteomes" id="UP000000528"/>
    </source>
</evidence>
<dbReference type="InterPro" id="IPR037018">
    <property type="entry name" value="GH65_N"/>
</dbReference>
<dbReference type="HOGENOM" id="CLU_006285_2_1_14"/>
<dbReference type="Gene3D" id="2.70.98.40">
    <property type="entry name" value="Glycoside hydrolase, family 65, N-terminal domain"/>
    <property type="match status" value="1"/>
</dbReference>
<protein>
    <recommendedName>
        <fullName evidence="11">Kojibiose phosphorylase</fullName>
    </recommendedName>
</protein>
<dbReference type="InterPro" id="IPR005195">
    <property type="entry name" value="Glyco_hydro_65_M"/>
</dbReference>
<dbReference type="CAZy" id="GH65">
    <property type="family name" value="Glycoside Hydrolase Family 65"/>
</dbReference>
<dbReference type="PANTHER" id="PTHR11051:SF8">
    <property type="entry name" value="PROTEIN-GLUCOSYLGALACTOSYLHYDROXYLYSINE GLUCOSIDASE"/>
    <property type="match status" value="1"/>
</dbReference>
<dbReference type="GO" id="GO:0030246">
    <property type="term" value="F:carbohydrate binding"/>
    <property type="evidence" value="ECO:0007669"/>
    <property type="project" value="InterPro"/>
</dbReference>